<reference evidence="1 2" key="1">
    <citation type="submission" date="2014-04" db="EMBL/GenBank/DDBJ databases">
        <title>Characterization and application of a salt tolerant electro-active bacterium.</title>
        <authorList>
            <person name="Yang L."/>
            <person name="Wei S."/>
            <person name="Tay Q.X.M."/>
        </authorList>
    </citation>
    <scope>NUCLEOTIDE SEQUENCE [LARGE SCALE GENOMIC DNA]</scope>
    <source>
        <strain evidence="1 2">LY1</strain>
    </source>
</reference>
<dbReference type="AlphaFoldDB" id="A0A074L1Q0"/>
<keyword evidence="2" id="KW-1185">Reference proteome</keyword>
<accession>A0A074L1Q0</accession>
<protein>
    <submittedName>
        <fullName evidence="1">Uncharacterized protein</fullName>
    </submittedName>
</protein>
<dbReference type="Proteomes" id="UP000027821">
    <property type="component" value="Unassembled WGS sequence"/>
</dbReference>
<name>A0A074L1Q0_9BACT</name>
<organism evidence="1 2">
    <name type="scientific">Anditalea andensis</name>
    <dbReference type="NCBI Taxonomy" id="1048983"/>
    <lineage>
        <taxon>Bacteria</taxon>
        <taxon>Pseudomonadati</taxon>
        <taxon>Bacteroidota</taxon>
        <taxon>Cytophagia</taxon>
        <taxon>Cytophagales</taxon>
        <taxon>Cytophagaceae</taxon>
        <taxon>Anditalea</taxon>
    </lineage>
</organism>
<dbReference type="EMBL" id="JMIH01000018">
    <property type="protein sequence ID" value="KEO73793.1"/>
    <property type="molecule type" value="Genomic_DNA"/>
</dbReference>
<sequence>MEKVIDNKSLSQYLSLVVKMISKDRLTTKEKESMDQLKNKVDPDGTLAKELMDSWSKAEAKCIQEASALTKASKSEKHPFINFLKKLRF</sequence>
<evidence type="ECO:0000313" key="1">
    <source>
        <dbReference type="EMBL" id="KEO73793.1"/>
    </source>
</evidence>
<evidence type="ECO:0000313" key="2">
    <source>
        <dbReference type="Proteomes" id="UP000027821"/>
    </source>
</evidence>
<comment type="caution">
    <text evidence="1">The sequence shown here is derived from an EMBL/GenBank/DDBJ whole genome shotgun (WGS) entry which is preliminary data.</text>
</comment>
<proteinExistence type="predicted"/>
<dbReference type="RefSeq" id="WP_035073755.1">
    <property type="nucleotide sequence ID" value="NZ_JMIH01000018.1"/>
</dbReference>
<gene>
    <name evidence="1" type="ORF">EL17_09795</name>
</gene>